<dbReference type="InterPro" id="IPR036388">
    <property type="entry name" value="WH-like_DNA-bd_sf"/>
</dbReference>
<sequence>MEVGKYNTLQILRGTSVGMYLGDEEGNDVLLPHKYIPENAQIGESIEVFIYRDSEDRLIATTLKPLILLNQFAILEVVAATQFGAFLDWGLEKDLFVPFKEQNHKLQKGQYVPVYLYLDEQTDRVVASAKVHKYFKNLDGVDLEEGQEVDLLVFEKTELGHNVVVNNLYKGLVYENETFRRLAWGDTTKGYVKLIRDEGKIDISLQPLGFLKTLEPNQKAILDKLQQSGGTLNLSDSSDPIEIQEVLEMSKKAFKKAIGVLYKDKKIIIKSDSIVLNQTSPEK</sequence>
<comment type="caution">
    <text evidence="4">The sequence shown here is derived from an EMBL/GenBank/DDBJ whole genome shotgun (WGS) entry which is preliminary data.</text>
</comment>
<comment type="similarity">
    <text evidence="1">Belongs to the CvfB family.</text>
</comment>
<gene>
    <name evidence="4" type="ORF">EGI31_07025</name>
</gene>
<dbReference type="InterPro" id="IPR039566">
    <property type="entry name" value="CvfB_S1_st"/>
</dbReference>
<organism evidence="4 5">
    <name type="scientific">Lacihabitans soyangensis</name>
    <dbReference type="NCBI Taxonomy" id="869394"/>
    <lineage>
        <taxon>Bacteria</taxon>
        <taxon>Pseudomonadati</taxon>
        <taxon>Bacteroidota</taxon>
        <taxon>Cytophagia</taxon>
        <taxon>Cytophagales</taxon>
        <taxon>Leadbetterellaceae</taxon>
        <taxon>Lacihabitans</taxon>
    </lineage>
</organism>
<dbReference type="PANTHER" id="PTHR37296">
    <property type="entry name" value="CONSERVED VIRULENCE FACTOR B"/>
    <property type="match status" value="1"/>
</dbReference>
<dbReference type="InterPro" id="IPR014464">
    <property type="entry name" value="CvfB_fam"/>
</dbReference>
<evidence type="ECO:0000259" key="3">
    <source>
        <dbReference type="Pfam" id="PF17783"/>
    </source>
</evidence>
<dbReference type="InterPro" id="IPR012340">
    <property type="entry name" value="NA-bd_OB-fold"/>
</dbReference>
<dbReference type="Gene3D" id="2.40.50.140">
    <property type="entry name" value="Nucleic acid-binding proteins"/>
    <property type="match status" value="1"/>
</dbReference>
<dbReference type="InterPro" id="IPR040764">
    <property type="entry name" value="CvfB_WH"/>
</dbReference>
<dbReference type="Pfam" id="PF13509">
    <property type="entry name" value="S1_2"/>
    <property type="match status" value="2"/>
</dbReference>
<reference evidence="4 5" key="1">
    <citation type="submission" date="2018-11" db="EMBL/GenBank/DDBJ databases">
        <title>Novel bacteria species description.</title>
        <authorList>
            <person name="Han J.-H."/>
        </authorList>
    </citation>
    <scope>NUCLEOTIDE SEQUENCE [LARGE SCALE GENOMIC DNA]</scope>
    <source>
        <strain evidence="4 5">KCTC23259</strain>
    </source>
</reference>
<dbReference type="Proteomes" id="UP001204144">
    <property type="component" value="Unassembled WGS sequence"/>
</dbReference>
<dbReference type="AlphaFoldDB" id="A0AAE3H2D1"/>
<dbReference type="Pfam" id="PF17783">
    <property type="entry name" value="WHD_CvfB"/>
    <property type="match status" value="1"/>
</dbReference>
<feature type="domain" description="Conserved virulence factor B first S1" evidence="2">
    <location>
        <begin position="73"/>
        <end position="128"/>
    </location>
</feature>
<dbReference type="RefSeq" id="WP_255036477.1">
    <property type="nucleotide sequence ID" value="NZ_RJUF01000014.1"/>
</dbReference>
<dbReference type="EMBL" id="RJUF01000014">
    <property type="protein sequence ID" value="MCP9762704.1"/>
    <property type="molecule type" value="Genomic_DNA"/>
</dbReference>
<accession>A0AAE3H2D1</accession>
<dbReference type="Gene3D" id="1.10.10.10">
    <property type="entry name" value="Winged helix-like DNA-binding domain superfamily/Winged helix DNA-binding domain"/>
    <property type="match status" value="1"/>
</dbReference>
<dbReference type="PANTHER" id="PTHR37296:SF1">
    <property type="entry name" value="CONSERVED VIRULENCE FACTOR B"/>
    <property type="match status" value="1"/>
</dbReference>
<dbReference type="PIRSF" id="PIRSF012524">
    <property type="entry name" value="YitL_S1"/>
    <property type="match status" value="1"/>
</dbReference>
<proteinExistence type="inferred from homology"/>
<protein>
    <submittedName>
        <fullName evidence="4">GntR family transcriptional regulator</fullName>
    </submittedName>
</protein>
<feature type="domain" description="Conserved virulence factor B-like winged helix" evidence="3">
    <location>
        <begin position="220"/>
        <end position="276"/>
    </location>
</feature>
<evidence type="ECO:0000313" key="4">
    <source>
        <dbReference type="EMBL" id="MCP9762704.1"/>
    </source>
</evidence>
<name>A0AAE3H2D1_9BACT</name>
<evidence type="ECO:0000256" key="1">
    <source>
        <dbReference type="PIRNR" id="PIRNR012524"/>
    </source>
</evidence>
<keyword evidence="5" id="KW-1185">Reference proteome</keyword>
<evidence type="ECO:0000259" key="2">
    <source>
        <dbReference type="Pfam" id="PF13509"/>
    </source>
</evidence>
<evidence type="ECO:0000313" key="5">
    <source>
        <dbReference type="Proteomes" id="UP001204144"/>
    </source>
</evidence>
<feature type="domain" description="Conserved virulence factor B first S1" evidence="2">
    <location>
        <begin position="3"/>
        <end position="62"/>
    </location>
</feature>